<keyword evidence="15" id="KW-1185">Reference proteome</keyword>
<dbReference type="EC" id="6.1.1.16" evidence="3"/>
<name>A0ABQ9Y1Q4_9EUKA</name>
<feature type="compositionally biased region" description="Basic and acidic residues" evidence="12">
    <location>
        <begin position="590"/>
        <end position="615"/>
    </location>
</feature>
<evidence type="ECO:0000256" key="3">
    <source>
        <dbReference type="ARBA" id="ARBA00012832"/>
    </source>
</evidence>
<evidence type="ECO:0000256" key="2">
    <source>
        <dbReference type="ARBA" id="ARBA00005594"/>
    </source>
</evidence>
<evidence type="ECO:0000256" key="1">
    <source>
        <dbReference type="ARBA" id="ARBA00001947"/>
    </source>
</evidence>
<dbReference type="HAMAP" id="MF_00041">
    <property type="entry name" value="Cys_tRNA_synth"/>
    <property type="match status" value="1"/>
</dbReference>
<evidence type="ECO:0000256" key="5">
    <source>
        <dbReference type="ARBA" id="ARBA00022723"/>
    </source>
</evidence>
<reference evidence="14 15" key="1">
    <citation type="journal article" date="2022" name="bioRxiv">
        <title>Genomics of Preaxostyla Flagellates Illuminates Evolutionary Transitions and the Path Towards Mitochondrial Loss.</title>
        <authorList>
            <person name="Novak L.V.F."/>
            <person name="Treitli S.C."/>
            <person name="Pyrih J."/>
            <person name="Halakuc P."/>
            <person name="Pipaliya S.V."/>
            <person name="Vacek V."/>
            <person name="Brzon O."/>
            <person name="Soukal P."/>
            <person name="Eme L."/>
            <person name="Dacks J.B."/>
            <person name="Karnkowska A."/>
            <person name="Elias M."/>
            <person name="Hampl V."/>
        </authorList>
    </citation>
    <scope>NUCLEOTIDE SEQUENCE [LARGE SCALE GENOMIC DNA]</scope>
    <source>
        <strain evidence="14">NAU3</strain>
        <tissue evidence="14">Gut</tissue>
    </source>
</reference>
<evidence type="ECO:0000313" key="15">
    <source>
        <dbReference type="Proteomes" id="UP001281761"/>
    </source>
</evidence>
<dbReference type="Proteomes" id="UP001281761">
    <property type="component" value="Unassembled WGS sequence"/>
</dbReference>
<evidence type="ECO:0000256" key="6">
    <source>
        <dbReference type="ARBA" id="ARBA00022741"/>
    </source>
</evidence>
<evidence type="ECO:0000313" key="14">
    <source>
        <dbReference type="EMBL" id="KAK2957673.1"/>
    </source>
</evidence>
<dbReference type="CDD" id="cd00672">
    <property type="entry name" value="CysRS_core"/>
    <property type="match status" value="1"/>
</dbReference>
<evidence type="ECO:0000256" key="12">
    <source>
        <dbReference type="SAM" id="MobiDB-lite"/>
    </source>
</evidence>
<dbReference type="InterPro" id="IPR015803">
    <property type="entry name" value="Cys-tRNA-ligase"/>
</dbReference>
<comment type="caution">
    <text evidence="14">The sequence shown here is derived from an EMBL/GenBank/DDBJ whole genome shotgun (WGS) entry which is preliminary data.</text>
</comment>
<comment type="cofactor">
    <cofactor evidence="1">
        <name>Zn(2+)</name>
        <dbReference type="ChEBI" id="CHEBI:29105"/>
    </cofactor>
</comment>
<dbReference type="InterPro" id="IPR009080">
    <property type="entry name" value="tRNAsynth_Ia_anticodon-bd"/>
</dbReference>
<keyword evidence="6" id="KW-0547">Nucleotide-binding</keyword>
<dbReference type="Gene3D" id="1.20.120.1910">
    <property type="entry name" value="Cysteine-tRNA ligase, C-terminal anti-codon recognition domain"/>
    <property type="match status" value="1"/>
</dbReference>
<keyword evidence="10" id="KW-0030">Aminoacyl-tRNA synthetase</keyword>
<feature type="region of interest" description="Disordered" evidence="12">
    <location>
        <begin position="590"/>
        <end position="657"/>
    </location>
</feature>
<dbReference type="Pfam" id="PF01406">
    <property type="entry name" value="tRNA-synt_1e"/>
    <property type="match status" value="1"/>
</dbReference>
<dbReference type="NCBIfam" id="TIGR00435">
    <property type="entry name" value="cysS"/>
    <property type="match status" value="1"/>
</dbReference>
<dbReference type="Gene3D" id="3.40.50.620">
    <property type="entry name" value="HUPs"/>
    <property type="match status" value="1"/>
</dbReference>
<keyword evidence="4 14" id="KW-0436">Ligase</keyword>
<comment type="similarity">
    <text evidence="2">Belongs to the class-I aminoacyl-tRNA synthetase family.</text>
</comment>
<evidence type="ECO:0000256" key="10">
    <source>
        <dbReference type="ARBA" id="ARBA00023146"/>
    </source>
</evidence>
<proteinExistence type="inferred from homology"/>
<keyword evidence="8" id="KW-0067">ATP-binding</keyword>
<keyword evidence="7" id="KW-0862">Zinc</keyword>
<dbReference type="SUPFAM" id="SSF52374">
    <property type="entry name" value="Nucleotidylyl transferase"/>
    <property type="match status" value="1"/>
</dbReference>
<evidence type="ECO:0000256" key="11">
    <source>
        <dbReference type="ARBA" id="ARBA00031499"/>
    </source>
</evidence>
<evidence type="ECO:0000256" key="8">
    <source>
        <dbReference type="ARBA" id="ARBA00022840"/>
    </source>
</evidence>
<dbReference type="InterPro" id="IPR032678">
    <property type="entry name" value="tRNA-synt_1_cat_dom"/>
</dbReference>
<evidence type="ECO:0000259" key="13">
    <source>
        <dbReference type="Pfam" id="PF01406"/>
    </source>
</evidence>
<keyword evidence="9" id="KW-0648">Protein biosynthesis</keyword>
<dbReference type="EMBL" id="JARBJD010000044">
    <property type="protein sequence ID" value="KAK2957673.1"/>
    <property type="molecule type" value="Genomic_DNA"/>
</dbReference>
<dbReference type="GO" id="GO:0004817">
    <property type="term" value="F:cysteine-tRNA ligase activity"/>
    <property type="evidence" value="ECO:0007669"/>
    <property type="project" value="UniProtKB-EC"/>
</dbReference>
<sequence length="685" mass="79099">MNKEFSVYCSKHKAIVPFVPKLPNIIKWYNCGPTVYGPAHLGHARNYVTLDIVRRIMQDYFKYKVEFGENITDIDDKIIKKSNELGISTRALTIFYEDDFFSDMKQLNVLPPTEIFRATEVIEKIVKFIERLVDSGKAYKQNGSVYFDTQLYRQDHTYPQLGNVMGIAEHNQLLNEGEGSWQSSVSSSEKRSPGDFALWKQSKENEPFWESPFGPGRPGWHIECSVMATEMYNEGTDIHSGGEDLKFPHHDNEIAQSETYLDACHHGPRDTNWVNYWLHSGHLNIDKMKMSKSLKNFTTVKEALKLATARQLRVLFLMHRYYDSFDYSANALEQAKQIEKKLVEFLLNASVFLRENTPVVEKKADEENQTAQSELNQILNFYNVPNVNELNKIIPHGYSVKVDEQIPTAGAPSSTGQETTEKSFEILDSAQQRVDTALRNAFDTPTVLDTLLQLVRQTNTAISQFEQDGQAGLPRQTEMCQLVQKVRNYIIHILGVFGVEMDVVIDSSASSKTLEDGFNEMCKFRDFVRTESKNSEIDAPTLKKRLLEQCDELRNKSLPPLGIRLEDRKLGEPSVWKMVDPVEFEREQARKEEERQKKEEQKKRLEQAKKEKEARASISPNDMFKNEMEDLPSGERRPRYSAFDDNGIPTVDIDGKEIDEKTKKHLLQQWQKQKKVYENYLKKKQ</sequence>
<evidence type="ECO:0000256" key="7">
    <source>
        <dbReference type="ARBA" id="ARBA00022833"/>
    </source>
</evidence>
<gene>
    <name evidence="14" type="ORF">BLNAU_7328</name>
</gene>
<accession>A0ABQ9Y1Q4</accession>
<protein>
    <recommendedName>
        <fullName evidence="3">cysteine--tRNA ligase</fullName>
        <ecNumber evidence="3">6.1.1.16</ecNumber>
    </recommendedName>
    <alternativeName>
        <fullName evidence="11">Cysteinyl-tRNA synthetase</fullName>
    </alternativeName>
</protein>
<keyword evidence="5" id="KW-0479">Metal-binding</keyword>
<dbReference type="PANTHER" id="PTHR10890:SF27">
    <property type="entry name" value="CYSTEINE--TRNA LIGASE, MITOCHONDRIAL-RELATED"/>
    <property type="match status" value="1"/>
</dbReference>
<organism evidence="14 15">
    <name type="scientific">Blattamonas nauphoetae</name>
    <dbReference type="NCBI Taxonomy" id="2049346"/>
    <lineage>
        <taxon>Eukaryota</taxon>
        <taxon>Metamonada</taxon>
        <taxon>Preaxostyla</taxon>
        <taxon>Oxymonadida</taxon>
        <taxon>Blattamonas</taxon>
    </lineage>
</organism>
<dbReference type="InterPro" id="IPR014729">
    <property type="entry name" value="Rossmann-like_a/b/a_fold"/>
</dbReference>
<feature type="compositionally biased region" description="Basic and acidic residues" evidence="12">
    <location>
        <begin position="624"/>
        <end position="638"/>
    </location>
</feature>
<dbReference type="InterPro" id="IPR024909">
    <property type="entry name" value="Cys-tRNA/MSH_ligase"/>
</dbReference>
<feature type="domain" description="tRNA synthetases class I catalytic" evidence="13">
    <location>
        <begin position="22"/>
        <end position="336"/>
    </location>
</feature>
<evidence type="ECO:0000256" key="9">
    <source>
        <dbReference type="ARBA" id="ARBA00022917"/>
    </source>
</evidence>
<dbReference type="PANTHER" id="PTHR10890">
    <property type="entry name" value="CYSTEINYL-TRNA SYNTHETASE"/>
    <property type="match status" value="1"/>
</dbReference>
<dbReference type="PRINTS" id="PR00983">
    <property type="entry name" value="TRNASYNTHCYS"/>
</dbReference>
<dbReference type="SUPFAM" id="SSF47323">
    <property type="entry name" value="Anticodon-binding domain of a subclass of class I aminoacyl-tRNA synthetases"/>
    <property type="match status" value="1"/>
</dbReference>
<evidence type="ECO:0000256" key="4">
    <source>
        <dbReference type="ARBA" id="ARBA00022598"/>
    </source>
</evidence>